<gene>
    <name evidence="1" type="ORF">MKW98_010205</name>
</gene>
<evidence type="ECO:0000313" key="1">
    <source>
        <dbReference type="EMBL" id="KAI3911318.1"/>
    </source>
</evidence>
<organism evidence="1 2">
    <name type="scientific">Papaver atlanticum</name>
    <dbReference type="NCBI Taxonomy" id="357466"/>
    <lineage>
        <taxon>Eukaryota</taxon>
        <taxon>Viridiplantae</taxon>
        <taxon>Streptophyta</taxon>
        <taxon>Embryophyta</taxon>
        <taxon>Tracheophyta</taxon>
        <taxon>Spermatophyta</taxon>
        <taxon>Magnoliopsida</taxon>
        <taxon>Ranunculales</taxon>
        <taxon>Papaveraceae</taxon>
        <taxon>Papaveroideae</taxon>
        <taxon>Papaver</taxon>
    </lineage>
</organism>
<reference evidence="1" key="1">
    <citation type="submission" date="2022-04" db="EMBL/GenBank/DDBJ databases">
        <title>A functionally conserved STORR gene fusion in Papaver species that diverged 16.8 million years ago.</title>
        <authorList>
            <person name="Catania T."/>
        </authorList>
    </citation>
    <scope>NUCLEOTIDE SEQUENCE</scope>
    <source>
        <strain evidence="1">S-188037</strain>
    </source>
</reference>
<sequence length="322" mass="36052">MAQIANLLGMVLALKPNDASPIGNEPMLAEVHLNIERPLKFALRVKVGNHPESMIFLYYLNIPFRLCTNCYRLGHKVDSCFLLNGRQLEGIYDTVEVSEADDVGSQSWEDEFKVLIGNQIDALELSDARMASPVNNSPMSVLERKDIFMDAISSQSSHIESDENVSLEIIVETQENSVLGKRSFSDFSPVDDNFPPVFGTLQAVVYQGCSSFNPRPDFNFEITDAHFSFSNSNEEDEDEFYTPYRELEVQDSQAAFRMSIASSIETCSSLGSIYEEVNQTIPLDSMFEQYGSFLDSKDCEKLDSSSIPLPDLVLKEKNRAAA</sequence>
<evidence type="ECO:0008006" key="3">
    <source>
        <dbReference type="Google" id="ProtNLM"/>
    </source>
</evidence>
<evidence type="ECO:0000313" key="2">
    <source>
        <dbReference type="Proteomes" id="UP001202328"/>
    </source>
</evidence>
<dbReference type="AlphaFoldDB" id="A0AAD4SK91"/>
<dbReference type="Proteomes" id="UP001202328">
    <property type="component" value="Unassembled WGS sequence"/>
</dbReference>
<name>A0AAD4SK91_9MAGN</name>
<comment type="caution">
    <text evidence="1">The sequence shown here is derived from an EMBL/GenBank/DDBJ whole genome shotgun (WGS) entry which is preliminary data.</text>
</comment>
<dbReference type="EMBL" id="JAJJMB010010045">
    <property type="protein sequence ID" value="KAI3911318.1"/>
    <property type="molecule type" value="Genomic_DNA"/>
</dbReference>
<proteinExistence type="predicted"/>
<protein>
    <recommendedName>
        <fullName evidence="3">Zinc knuckle CX2CX4HX4C domain-containing protein</fullName>
    </recommendedName>
</protein>
<accession>A0AAD4SK91</accession>
<keyword evidence="2" id="KW-1185">Reference proteome</keyword>